<evidence type="ECO:0000313" key="8">
    <source>
        <dbReference type="Proteomes" id="UP001431221"/>
    </source>
</evidence>
<evidence type="ECO:0000256" key="4">
    <source>
        <dbReference type="ARBA" id="ARBA00023136"/>
    </source>
</evidence>
<dbReference type="SUPFAM" id="SSF161098">
    <property type="entry name" value="MetI-like"/>
    <property type="match status" value="1"/>
</dbReference>
<keyword evidence="8" id="KW-1185">Reference proteome</keyword>
<protein>
    <submittedName>
        <fullName evidence="7">ABC transporter permease</fullName>
    </submittedName>
</protein>
<dbReference type="PANTHER" id="PTHR43376:SF1">
    <property type="entry name" value="OLIGOPEPTIDE TRANSPORT SYSTEM PERMEASE PROTEIN"/>
    <property type="match status" value="1"/>
</dbReference>
<feature type="domain" description="ABC transmembrane type-1" evidence="6">
    <location>
        <begin position="106"/>
        <end position="322"/>
    </location>
</feature>
<keyword evidence="5" id="KW-0813">Transport</keyword>
<evidence type="ECO:0000256" key="3">
    <source>
        <dbReference type="ARBA" id="ARBA00022989"/>
    </source>
</evidence>
<dbReference type="InterPro" id="IPR035906">
    <property type="entry name" value="MetI-like_sf"/>
</dbReference>
<dbReference type="Proteomes" id="UP001431221">
    <property type="component" value="Unassembled WGS sequence"/>
</dbReference>
<dbReference type="EMBL" id="JALNMJ010000030">
    <property type="protein sequence ID" value="MCK7615712.1"/>
    <property type="molecule type" value="Genomic_DNA"/>
</dbReference>
<comment type="similarity">
    <text evidence="5">Belongs to the binding-protein-dependent transport system permease family.</text>
</comment>
<feature type="transmembrane region" description="Helical" evidence="5">
    <location>
        <begin position="105"/>
        <end position="130"/>
    </location>
</feature>
<evidence type="ECO:0000256" key="5">
    <source>
        <dbReference type="RuleBase" id="RU363032"/>
    </source>
</evidence>
<name>A0ABT0H1Z8_9HYPH</name>
<keyword evidence="3 5" id="KW-1133">Transmembrane helix</keyword>
<accession>A0ABT0H1Z8</accession>
<comment type="subcellular location">
    <subcellularLocation>
        <location evidence="1 5">Cell membrane</location>
        <topology evidence="1 5">Multi-pass membrane protein</topology>
    </subcellularLocation>
</comment>
<dbReference type="RefSeq" id="WP_248159492.1">
    <property type="nucleotide sequence ID" value="NZ_JALNMJ010000030.1"/>
</dbReference>
<organism evidence="7 8">
    <name type="scientific">Roseibium sediminicola</name>
    <dbReference type="NCBI Taxonomy" id="2933272"/>
    <lineage>
        <taxon>Bacteria</taxon>
        <taxon>Pseudomonadati</taxon>
        <taxon>Pseudomonadota</taxon>
        <taxon>Alphaproteobacteria</taxon>
        <taxon>Hyphomicrobiales</taxon>
        <taxon>Stappiaceae</taxon>
        <taxon>Roseibium</taxon>
    </lineage>
</organism>
<sequence length="334" mass="37551">MYLIYLTKRLIMLFLVVVTAATLNFFIPRLSDKNPVLEKITEMSESSAPGSVNMQELLVIFNERFGLDKPLMQQYFDYLGDMLTLDLNYSITSYPTRVADMILGALPWTLGLMVTATLIAFLLGSVLGALTVWRKDMRLLQFFVPVVMVFSAIPFYLIGLILIYFLAYKGGYFPIGGGYSLTAFPAWDWDFISDVLYHSILPGASIVVASIGIWALGMRGMMVTVQGEDYMNFAEAKGLKNRRMFLRYAVRNAILPQVTQLALFMGQLVTGAILVEIVFGYPGMGSLLLQAVDYLDYYTIYGIVFVLILAVALSMLILDLFYPLLDPRTRSHRA</sequence>
<evidence type="ECO:0000256" key="1">
    <source>
        <dbReference type="ARBA" id="ARBA00004651"/>
    </source>
</evidence>
<keyword evidence="2 5" id="KW-0812">Transmembrane</keyword>
<dbReference type="PANTHER" id="PTHR43376">
    <property type="entry name" value="OLIGOPEPTIDE TRANSPORT SYSTEM PERMEASE PROTEIN"/>
    <property type="match status" value="1"/>
</dbReference>
<feature type="transmembrane region" description="Helical" evidence="5">
    <location>
        <begin position="10"/>
        <end position="27"/>
    </location>
</feature>
<gene>
    <name evidence="7" type="ORF">M0H32_26420</name>
</gene>
<feature type="transmembrane region" description="Helical" evidence="5">
    <location>
        <begin position="195"/>
        <end position="216"/>
    </location>
</feature>
<feature type="transmembrane region" description="Helical" evidence="5">
    <location>
        <begin position="261"/>
        <end position="281"/>
    </location>
</feature>
<dbReference type="PROSITE" id="PS50928">
    <property type="entry name" value="ABC_TM1"/>
    <property type="match status" value="1"/>
</dbReference>
<comment type="caution">
    <text evidence="7">The sequence shown here is derived from an EMBL/GenBank/DDBJ whole genome shotgun (WGS) entry which is preliminary data.</text>
</comment>
<keyword evidence="4 5" id="KW-0472">Membrane</keyword>
<feature type="transmembrane region" description="Helical" evidence="5">
    <location>
        <begin position="142"/>
        <end position="167"/>
    </location>
</feature>
<proteinExistence type="inferred from homology"/>
<dbReference type="InterPro" id="IPR000515">
    <property type="entry name" value="MetI-like"/>
</dbReference>
<evidence type="ECO:0000259" key="6">
    <source>
        <dbReference type="PROSITE" id="PS50928"/>
    </source>
</evidence>
<evidence type="ECO:0000313" key="7">
    <source>
        <dbReference type="EMBL" id="MCK7615712.1"/>
    </source>
</evidence>
<reference evidence="7" key="1">
    <citation type="submission" date="2022-04" db="EMBL/GenBank/DDBJ databases">
        <title>Roseibium sp. CAU 1639 isolated from mud.</title>
        <authorList>
            <person name="Kim W."/>
        </authorList>
    </citation>
    <scope>NUCLEOTIDE SEQUENCE</scope>
    <source>
        <strain evidence="7">CAU 1639</strain>
    </source>
</reference>
<feature type="transmembrane region" description="Helical" evidence="5">
    <location>
        <begin position="301"/>
        <end position="325"/>
    </location>
</feature>
<dbReference type="CDD" id="cd06261">
    <property type="entry name" value="TM_PBP2"/>
    <property type="match status" value="1"/>
</dbReference>
<dbReference type="Gene3D" id="1.10.3720.10">
    <property type="entry name" value="MetI-like"/>
    <property type="match status" value="1"/>
</dbReference>
<evidence type="ECO:0000256" key="2">
    <source>
        <dbReference type="ARBA" id="ARBA00022692"/>
    </source>
</evidence>
<dbReference type="Pfam" id="PF00528">
    <property type="entry name" value="BPD_transp_1"/>
    <property type="match status" value="1"/>
</dbReference>